<dbReference type="OrthoDB" id="9811073at2"/>
<accession>A0A3D9HNL4</accession>
<protein>
    <submittedName>
        <fullName evidence="2">DNA polymerase III delta prime subunit</fullName>
    </submittedName>
</protein>
<comment type="caution">
    <text evidence="2">The sequence shown here is derived from an EMBL/GenBank/DDBJ whole genome shotgun (WGS) entry which is preliminary data.</text>
</comment>
<dbReference type="AlphaFoldDB" id="A0A3D9HNL4"/>
<gene>
    <name evidence="2" type="ORF">DFP90_104364</name>
</gene>
<evidence type="ECO:0000313" key="3">
    <source>
        <dbReference type="Proteomes" id="UP000256845"/>
    </source>
</evidence>
<dbReference type="Proteomes" id="UP000256845">
    <property type="component" value="Unassembled WGS sequence"/>
</dbReference>
<dbReference type="SUPFAM" id="SSF52540">
    <property type="entry name" value="P-loop containing nucleoside triphosphate hydrolases"/>
    <property type="match status" value="1"/>
</dbReference>
<name>A0A3D9HNL4_9PROT</name>
<dbReference type="InterPro" id="IPR050238">
    <property type="entry name" value="DNA_Rep/Repair_Clamp_Loader"/>
</dbReference>
<feature type="domain" description="AAA+ ATPase" evidence="1">
    <location>
        <begin position="47"/>
        <end position="210"/>
    </location>
</feature>
<proteinExistence type="predicted"/>
<dbReference type="GO" id="GO:0006261">
    <property type="term" value="P:DNA-templated DNA replication"/>
    <property type="evidence" value="ECO:0007669"/>
    <property type="project" value="TreeGrafter"/>
</dbReference>
<dbReference type="InterPro" id="IPR027417">
    <property type="entry name" value="P-loop_NTPase"/>
</dbReference>
<keyword evidence="3" id="KW-1185">Reference proteome</keyword>
<dbReference type="SMART" id="SM00382">
    <property type="entry name" value="AAA"/>
    <property type="match status" value="1"/>
</dbReference>
<evidence type="ECO:0000313" key="2">
    <source>
        <dbReference type="EMBL" id="RED51084.1"/>
    </source>
</evidence>
<dbReference type="PANTHER" id="PTHR11669">
    <property type="entry name" value="REPLICATION FACTOR C / DNA POLYMERASE III GAMMA-TAU SUBUNIT"/>
    <property type="match status" value="1"/>
</dbReference>
<dbReference type="GO" id="GO:0009360">
    <property type="term" value="C:DNA polymerase III complex"/>
    <property type="evidence" value="ECO:0007669"/>
    <property type="project" value="TreeGrafter"/>
</dbReference>
<sequence>MGAPLMAAKKEPVDLDLAPNDPKLRTILKGHAEAEANFLDSWNSGRLHHAWLITGPKGIGKATMAYRIARFILSGGGAGGGLFGDAPENLDLGPEQENLIHRMASGGHSDFLVLEKGMVNPKNNRVAENDIPVDIARTAAGFVRLTPAESDWRVVIVDAADDLNRNAANALLKVLEEPPARAVFLLVSHAPGRLLPTIRSRCRRLELKPLQADNLNNLLLERHPELEPAEAEALARLSEGSVGKAMMLAEQGGLDLFRILMSLFSRPKDLPLAKIHALGDQLGRKDAKTAYQVFRDMLQWWLNRLIRSAATGQMPPMVVAEEEQVLAACMQTGSVARWMEIKDSLASLLAKTEAPANLDRKQVIVSAFLTLETMLQQR</sequence>
<dbReference type="Gene3D" id="3.40.50.300">
    <property type="entry name" value="P-loop containing nucleotide triphosphate hydrolases"/>
    <property type="match status" value="1"/>
</dbReference>
<dbReference type="EMBL" id="QRDW01000004">
    <property type="protein sequence ID" value="RED51084.1"/>
    <property type="molecule type" value="Genomic_DNA"/>
</dbReference>
<reference evidence="2 3" key="1">
    <citation type="submission" date="2018-07" db="EMBL/GenBank/DDBJ databases">
        <title>Genomic Encyclopedia of Type Strains, Phase III (KMG-III): the genomes of soil and plant-associated and newly described type strains.</title>
        <authorList>
            <person name="Whitman W."/>
        </authorList>
    </citation>
    <scope>NUCLEOTIDE SEQUENCE [LARGE SCALE GENOMIC DNA]</scope>
    <source>
        <strain evidence="2 3">CECT 8488</strain>
    </source>
</reference>
<dbReference type="PANTHER" id="PTHR11669:SF8">
    <property type="entry name" value="DNA POLYMERASE III SUBUNIT DELTA"/>
    <property type="match status" value="1"/>
</dbReference>
<evidence type="ECO:0000259" key="1">
    <source>
        <dbReference type="SMART" id="SM00382"/>
    </source>
</evidence>
<dbReference type="InterPro" id="IPR003593">
    <property type="entry name" value="AAA+_ATPase"/>
</dbReference>
<dbReference type="NCBIfam" id="NF005677">
    <property type="entry name" value="PRK07471.1"/>
    <property type="match status" value="1"/>
</dbReference>
<dbReference type="Pfam" id="PF13177">
    <property type="entry name" value="DNA_pol3_delta2"/>
    <property type="match status" value="1"/>
</dbReference>
<organism evidence="2 3">
    <name type="scientific">Aestuariispira insulae</name>
    <dbReference type="NCBI Taxonomy" id="1461337"/>
    <lineage>
        <taxon>Bacteria</taxon>
        <taxon>Pseudomonadati</taxon>
        <taxon>Pseudomonadota</taxon>
        <taxon>Alphaproteobacteria</taxon>
        <taxon>Rhodospirillales</taxon>
        <taxon>Kiloniellaceae</taxon>
        <taxon>Aestuariispira</taxon>
    </lineage>
</organism>